<feature type="compositionally biased region" description="Low complexity" evidence="1">
    <location>
        <begin position="89"/>
        <end position="130"/>
    </location>
</feature>
<feature type="region of interest" description="Disordered" evidence="1">
    <location>
        <begin position="65"/>
        <end position="151"/>
    </location>
</feature>
<dbReference type="InterPro" id="IPR047728">
    <property type="entry name" value="LipDrop-assoc"/>
</dbReference>
<reference evidence="2 3" key="1">
    <citation type="submission" date="2019-11" db="EMBL/GenBank/DDBJ databases">
        <authorList>
            <person name="Jiang L.-Q."/>
        </authorList>
    </citation>
    <scope>NUCLEOTIDE SEQUENCE [LARGE SCALE GENOMIC DNA]</scope>
    <source>
        <strain evidence="2 3">YIM 132087</strain>
    </source>
</reference>
<dbReference type="RefSeq" id="WP_154766849.1">
    <property type="nucleotide sequence ID" value="NZ_WLYK01000001.1"/>
</dbReference>
<organism evidence="2 3">
    <name type="scientific">Nakamurella alba</name>
    <dbReference type="NCBI Taxonomy" id="2665158"/>
    <lineage>
        <taxon>Bacteria</taxon>
        <taxon>Bacillati</taxon>
        <taxon>Actinomycetota</taxon>
        <taxon>Actinomycetes</taxon>
        <taxon>Nakamurellales</taxon>
        <taxon>Nakamurellaceae</taxon>
        <taxon>Nakamurella</taxon>
    </lineage>
</organism>
<comment type="caution">
    <text evidence="2">The sequence shown here is derived from an EMBL/GenBank/DDBJ whole genome shotgun (WGS) entry which is preliminary data.</text>
</comment>
<keyword evidence="3" id="KW-1185">Reference proteome</keyword>
<proteinExistence type="predicted"/>
<dbReference type="NCBIfam" id="NF033649">
    <property type="entry name" value="LipDrop_Rv1109c"/>
    <property type="match status" value="1"/>
</dbReference>
<sequence length="193" mass="19107">MAPHLPTPIRVAAGLVGATLDRLSSLPAELPTIGVTVAGQAFRLSLKARQQIAGLAARGDELLAGLGGKPEDKPAWATFDEDEDEDGPAEPAAAEPAAAEPAARADAGSAAASPTATKPTATKPTATKPTAPAPTAPVAPANGNGNGIGALKESLAGLGADQVQALLDAEQAGAARAAHLTVLENRLATLRAE</sequence>
<evidence type="ECO:0000313" key="2">
    <source>
        <dbReference type="EMBL" id="MTD12863.1"/>
    </source>
</evidence>
<evidence type="ECO:0000313" key="3">
    <source>
        <dbReference type="Proteomes" id="UP000460221"/>
    </source>
</evidence>
<dbReference type="EMBL" id="WLYK01000001">
    <property type="protein sequence ID" value="MTD12863.1"/>
    <property type="molecule type" value="Genomic_DNA"/>
</dbReference>
<dbReference type="Proteomes" id="UP000460221">
    <property type="component" value="Unassembled WGS sequence"/>
</dbReference>
<accession>A0A7K1FHV5</accession>
<dbReference type="AlphaFoldDB" id="A0A7K1FHV5"/>
<name>A0A7K1FHV5_9ACTN</name>
<evidence type="ECO:0000256" key="1">
    <source>
        <dbReference type="SAM" id="MobiDB-lite"/>
    </source>
</evidence>
<feature type="compositionally biased region" description="Acidic residues" evidence="1">
    <location>
        <begin position="79"/>
        <end position="88"/>
    </location>
</feature>
<gene>
    <name evidence="2" type="ORF">GIS00_02745</name>
</gene>
<protein>
    <submittedName>
        <fullName evidence="2">Lipid droplet-associated protein</fullName>
    </submittedName>
</protein>